<evidence type="ECO:0000313" key="9">
    <source>
        <dbReference type="Proteomes" id="UP000738349"/>
    </source>
</evidence>
<comment type="similarity">
    <text evidence="5">Belongs to the SAT4 family.</text>
</comment>
<dbReference type="Pfam" id="PF20684">
    <property type="entry name" value="Fung_rhodopsin"/>
    <property type="match status" value="1"/>
</dbReference>
<feature type="transmembrane region" description="Helical" evidence="6">
    <location>
        <begin position="45"/>
        <end position="68"/>
    </location>
</feature>
<keyword evidence="4 6" id="KW-0472">Membrane</keyword>
<dbReference type="PANTHER" id="PTHR33048:SF93">
    <property type="entry name" value="INTEGRAL MEMBRANE PROTEIN"/>
    <property type="match status" value="1"/>
</dbReference>
<feature type="transmembrane region" description="Helical" evidence="6">
    <location>
        <begin position="12"/>
        <end position="33"/>
    </location>
</feature>
<dbReference type="GO" id="GO:0016020">
    <property type="term" value="C:membrane"/>
    <property type="evidence" value="ECO:0007669"/>
    <property type="project" value="UniProtKB-SubCell"/>
</dbReference>
<feature type="transmembrane region" description="Helical" evidence="6">
    <location>
        <begin position="166"/>
        <end position="192"/>
    </location>
</feature>
<comment type="caution">
    <text evidence="8">The sequence shown here is derived from an EMBL/GenBank/DDBJ whole genome shotgun (WGS) entry which is preliminary data.</text>
</comment>
<evidence type="ECO:0000256" key="6">
    <source>
        <dbReference type="SAM" id="Phobius"/>
    </source>
</evidence>
<sequence length="282" mass="31823">MALQGDGPQAIAVMWALTGLVFVFVILRTYTRVFLVHWYGMDDHVYIISFFFLMINTICTTIAGHYGFGQDTSAVATKDPELVINALLLESIGQTFAVLGMALAKWSLGLFLLRIVQELWHKIAIWGMMCILMGISIATVFVFWFQCKPIRYLWDQRGDGECHVDVLPACLLLGVICVLTDLFFALFPWIILWNLQINKREKMVILASMSLGVVAAACGIKRCTEVPELATDNYLKDTVGIIVWSAAEMAVTLICIGIPVIRPIYKPFLDKWISRNRSKYKD</sequence>
<comment type="subcellular location">
    <subcellularLocation>
        <location evidence="1">Membrane</location>
        <topology evidence="1">Multi-pass membrane protein</topology>
    </subcellularLocation>
</comment>
<dbReference type="PANTHER" id="PTHR33048">
    <property type="entry name" value="PTH11-LIKE INTEGRAL MEMBRANE PROTEIN (AFU_ORTHOLOGUE AFUA_5G11245)"/>
    <property type="match status" value="1"/>
</dbReference>
<organism evidence="8 9">
    <name type="scientific">Dactylonectria macrodidyma</name>
    <dbReference type="NCBI Taxonomy" id="307937"/>
    <lineage>
        <taxon>Eukaryota</taxon>
        <taxon>Fungi</taxon>
        <taxon>Dikarya</taxon>
        <taxon>Ascomycota</taxon>
        <taxon>Pezizomycotina</taxon>
        <taxon>Sordariomycetes</taxon>
        <taxon>Hypocreomycetidae</taxon>
        <taxon>Hypocreales</taxon>
        <taxon>Nectriaceae</taxon>
        <taxon>Dactylonectria</taxon>
    </lineage>
</organism>
<feature type="domain" description="Rhodopsin" evidence="7">
    <location>
        <begin position="27"/>
        <end position="265"/>
    </location>
</feature>
<name>A0A9P9CXM1_9HYPO</name>
<feature type="transmembrane region" description="Helical" evidence="6">
    <location>
        <begin position="242"/>
        <end position="265"/>
    </location>
</feature>
<proteinExistence type="inferred from homology"/>
<evidence type="ECO:0000313" key="8">
    <source>
        <dbReference type="EMBL" id="KAH7108955.1"/>
    </source>
</evidence>
<feature type="non-terminal residue" evidence="8">
    <location>
        <position position="1"/>
    </location>
</feature>
<gene>
    <name evidence="8" type="ORF">EDB81DRAFT_736848</name>
</gene>
<keyword evidence="2 6" id="KW-0812">Transmembrane</keyword>
<evidence type="ECO:0000256" key="1">
    <source>
        <dbReference type="ARBA" id="ARBA00004141"/>
    </source>
</evidence>
<dbReference type="InterPro" id="IPR049326">
    <property type="entry name" value="Rhodopsin_dom_fungi"/>
</dbReference>
<evidence type="ECO:0000259" key="7">
    <source>
        <dbReference type="Pfam" id="PF20684"/>
    </source>
</evidence>
<evidence type="ECO:0000256" key="3">
    <source>
        <dbReference type="ARBA" id="ARBA00022989"/>
    </source>
</evidence>
<reference evidence="8" key="1">
    <citation type="journal article" date="2021" name="Nat. Commun.">
        <title>Genetic determinants of endophytism in the Arabidopsis root mycobiome.</title>
        <authorList>
            <person name="Mesny F."/>
            <person name="Miyauchi S."/>
            <person name="Thiergart T."/>
            <person name="Pickel B."/>
            <person name="Atanasova L."/>
            <person name="Karlsson M."/>
            <person name="Huettel B."/>
            <person name="Barry K.W."/>
            <person name="Haridas S."/>
            <person name="Chen C."/>
            <person name="Bauer D."/>
            <person name="Andreopoulos W."/>
            <person name="Pangilinan J."/>
            <person name="LaButti K."/>
            <person name="Riley R."/>
            <person name="Lipzen A."/>
            <person name="Clum A."/>
            <person name="Drula E."/>
            <person name="Henrissat B."/>
            <person name="Kohler A."/>
            <person name="Grigoriev I.V."/>
            <person name="Martin F.M."/>
            <person name="Hacquard S."/>
        </authorList>
    </citation>
    <scope>NUCLEOTIDE SEQUENCE</scope>
    <source>
        <strain evidence="8">MPI-CAGE-AT-0147</strain>
    </source>
</reference>
<evidence type="ECO:0000256" key="5">
    <source>
        <dbReference type="ARBA" id="ARBA00038359"/>
    </source>
</evidence>
<dbReference type="Proteomes" id="UP000738349">
    <property type="component" value="Unassembled WGS sequence"/>
</dbReference>
<dbReference type="AlphaFoldDB" id="A0A9P9CXM1"/>
<dbReference type="InterPro" id="IPR052337">
    <property type="entry name" value="SAT4-like"/>
</dbReference>
<feature type="transmembrane region" description="Helical" evidence="6">
    <location>
        <begin position="88"/>
        <end position="113"/>
    </location>
</feature>
<evidence type="ECO:0000256" key="4">
    <source>
        <dbReference type="ARBA" id="ARBA00023136"/>
    </source>
</evidence>
<dbReference type="EMBL" id="JAGMUV010000056">
    <property type="protein sequence ID" value="KAH7108955.1"/>
    <property type="molecule type" value="Genomic_DNA"/>
</dbReference>
<evidence type="ECO:0000256" key="2">
    <source>
        <dbReference type="ARBA" id="ARBA00022692"/>
    </source>
</evidence>
<keyword evidence="3 6" id="KW-1133">Transmembrane helix</keyword>
<keyword evidence="9" id="KW-1185">Reference proteome</keyword>
<accession>A0A9P9CXM1</accession>
<dbReference type="OrthoDB" id="3923077at2759"/>
<protein>
    <recommendedName>
        <fullName evidence="7">Rhodopsin domain-containing protein</fullName>
    </recommendedName>
</protein>
<feature type="transmembrane region" description="Helical" evidence="6">
    <location>
        <begin position="125"/>
        <end position="146"/>
    </location>
</feature>